<dbReference type="AlphaFoldDB" id="A0A401G0J2"/>
<accession>A0A401G0J2</accession>
<dbReference type="PROSITE" id="PS01095">
    <property type="entry name" value="GH18_1"/>
    <property type="match status" value="1"/>
</dbReference>
<evidence type="ECO:0000259" key="1">
    <source>
        <dbReference type="Pfam" id="PF13475"/>
    </source>
</evidence>
<dbReference type="EMBL" id="BEXT01000001">
    <property type="protein sequence ID" value="GBC62738.1"/>
    <property type="molecule type" value="Genomic_DNA"/>
</dbReference>
<dbReference type="GO" id="GO:0005975">
    <property type="term" value="P:carbohydrate metabolic process"/>
    <property type="evidence" value="ECO:0007669"/>
    <property type="project" value="InterPro"/>
</dbReference>
<protein>
    <recommendedName>
        <fullName evidence="1">DUF4116 domain-containing protein</fullName>
    </recommendedName>
</protein>
<dbReference type="Pfam" id="PF13475">
    <property type="entry name" value="DUF4116"/>
    <property type="match status" value="1"/>
</dbReference>
<feature type="domain" description="DUF4116" evidence="1">
    <location>
        <begin position="36"/>
        <end position="76"/>
    </location>
</feature>
<reference evidence="3" key="2">
    <citation type="submission" date="2019-01" db="EMBL/GenBank/DDBJ databases">
        <title>Genome sequence of Desulfonema ishimotonii strain Tokyo 01.</title>
        <authorList>
            <person name="Fukui M."/>
        </authorList>
    </citation>
    <scope>NUCLEOTIDE SEQUENCE [LARGE SCALE GENOMIC DNA]</scope>
    <source>
        <strain evidence="3">Tokyo 01</strain>
    </source>
</reference>
<dbReference type="InterPro" id="IPR001579">
    <property type="entry name" value="Glyco_hydro_18_chit_AS"/>
</dbReference>
<organism evidence="2 3">
    <name type="scientific">Desulfonema ishimotonii</name>
    <dbReference type="NCBI Taxonomy" id="45657"/>
    <lineage>
        <taxon>Bacteria</taxon>
        <taxon>Pseudomonadati</taxon>
        <taxon>Thermodesulfobacteriota</taxon>
        <taxon>Desulfobacteria</taxon>
        <taxon>Desulfobacterales</taxon>
        <taxon>Desulfococcaceae</taxon>
        <taxon>Desulfonema</taxon>
    </lineage>
</organism>
<dbReference type="Proteomes" id="UP000288096">
    <property type="component" value="Unassembled WGS sequence"/>
</dbReference>
<sequence>MTKEEAIQRIIDMDEEALEDLFFNEEFEELEEFLGDKDFMQKAMEKYPFAYNYITSDLSSNEELCLYFLRNCDDSLASNFEYIPSVLWNNSEFMSKIVKEFLASKGLSSYRFADVKEEYFDGFDFDEEHPEYKLREAWGNNSNWRCRKCGGDLYTDPNDKSLHATCSDCDW</sequence>
<gene>
    <name evidence="2" type="ORF">DENIS_3715</name>
</gene>
<evidence type="ECO:0000313" key="2">
    <source>
        <dbReference type="EMBL" id="GBC62738.1"/>
    </source>
</evidence>
<name>A0A401G0J2_9BACT</name>
<reference evidence="3" key="1">
    <citation type="submission" date="2017-11" db="EMBL/GenBank/DDBJ databases">
        <authorList>
            <person name="Watanabe M."/>
            <person name="Kojima H."/>
        </authorList>
    </citation>
    <scope>NUCLEOTIDE SEQUENCE [LARGE SCALE GENOMIC DNA]</scope>
    <source>
        <strain evidence="3">Tokyo 01</strain>
    </source>
</reference>
<proteinExistence type="predicted"/>
<keyword evidence="3" id="KW-1185">Reference proteome</keyword>
<dbReference type="RefSeq" id="WP_124329892.1">
    <property type="nucleotide sequence ID" value="NZ_BEXT01000001.1"/>
</dbReference>
<dbReference type="InterPro" id="IPR025197">
    <property type="entry name" value="DUF4116"/>
</dbReference>
<dbReference type="GO" id="GO:0004553">
    <property type="term" value="F:hydrolase activity, hydrolyzing O-glycosyl compounds"/>
    <property type="evidence" value="ECO:0007669"/>
    <property type="project" value="InterPro"/>
</dbReference>
<comment type="caution">
    <text evidence="2">The sequence shown here is derived from an EMBL/GenBank/DDBJ whole genome shotgun (WGS) entry which is preliminary data.</text>
</comment>
<evidence type="ECO:0000313" key="3">
    <source>
        <dbReference type="Proteomes" id="UP000288096"/>
    </source>
</evidence>